<evidence type="ECO:0000313" key="2">
    <source>
        <dbReference type="Proteomes" id="UP000009886"/>
    </source>
</evidence>
<dbReference type="OrthoDB" id="64915at2759"/>
<accession>K9G6J9</accession>
<gene>
    <name evidence="1" type="ORF">PDIP_30900</name>
</gene>
<dbReference type="EMBL" id="AKCU01000204">
    <property type="protein sequence ID" value="EKV17575.1"/>
    <property type="molecule type" value="Genomic_DNA"/>
</dbReference>
<dbReference type="VEuPathDB" id="FungiDB:PDIP_30900"/>
<sequence length="62" mass="6641">MQFFQDQIDFRSLCCTVINPSIIPVKIATIGAGLNGPRHAQSVISSPSTELIALDNPMPTGK</sequence>
<reference evidence="2" key="1">
    <citation type="journal article" date="2012" name="BMC Genomics">
        <title>Genome sequence of the necrotrophic fungus Penicillium digitatum, the main postharvest pathogen of citrus.</title>
        <authorList>
            <person name="Marcet-Houben M."/>
            <person name="Ballester A.-R."/>
            <person name="de la Fuente B."/>
            <person name="Harries E."/>
            <person name="Marcos J.F."/>
            <person name="Gonzalez-Candelas L."/>
            <person name="Gabaldon T."/>
        </authorList>
    </citation>
    <scope>NUCLEOTIDE SEQUENCE [LARGE SCALE GENOMIC DNA]</scope>
    <source>
        <strain evidence="2">Pd1 / CECT 20795</strain>
    </source>
</reference>
<dbReference type="HOGENOM" id="CLU_2904882_0_0_1"/>
<name>K9G6J9_PEND1</name>
<dbReference type="AlphaFoldDB" id="K9G6J9"/>
<organism evidence="1 2">
    <name type="scientific">Penicillium digitatum (strain Pd1 / CECT 20795)</name>
    <name type="common">Green mold</name>
    <dbReference type="NCBI Taxonomy" id="1170230"/>
    <lineage>
        <taxon>Eukaryota</taxon>
        <taxon>Fungi</taxon>
        <taxon>Dikarya</taxon>
        <taxon>Ascomycota</taxon>
        <taxon>Pezizomycotina</taxon>
        <taxon>Eurotiomycetes</taxon>
        <taxon>Eurotiomycetidae</taxon>
        <taxon>Eurotiales</taxon>
        <taxon>Aspergillaceae</taxon>
        <taxon>Penicillium</taxon>
    </lineage>
</organism>
<evidence type="ECO:0000313" key="1">
    <source>
        <dbReference type="EMBL" id="EKV17575.1"/>
    </source>
</evidence>
<comment type="caution">
    <text evidence="1">The sequence shown here is derived from an EMBL/GenBank/DDBJ whole genome shotgun (WGS) entry which is preliminary data.</text>
</comment>
<dbReference type="KEGG" id="pdp:PDIP_30900"/>
<proteinExistence type="predicted"/>
<dbReference type="Proteomes" id="UP000009886">
    <property type="component" value="Unassembled WGS sequence"/>
</dbReference>
<protein>
    <submittedName>
        <fullName evidence="1">Uncharacterized protein</fullName>
    </submittedName>
</protein>